<evidence type="ECO:0000256" key="2">
    <source>
        <dbReference type="ARBA" id="ARBA00022723"/>
    </source>
</evidence>
<dbReference type="OrthoDB" id="1678912at2759"/>
<dbReference type="InterPro" id="IPR013083">
    <property type="entry name" value="Znf_RING/FYVE/PHD"/>
</dbReference>
<evidence type="ECO:0000256" key="8">
    <source>
        <dbReference type="ARBA" id="ARBA00023004"/>
    </source>
</evidence>
<dbReference type="GO" id="GO:0034647">
    <property type="term" value="F:histone H3K4me/H3K4me2/H3K4me3 demethylase activity"/>
    <property type="evidence" value="ECO:0007669"/>
    <property type="project" value="TreeGrafter"/>
</dbReference>
<feature type="region of interest" description="Disordered" evidence="11">
    <location>
        <begin position="1791"/>
        <end position="1874"/>
    </location>
</feature>
<evidence type="ECO:0000256" key="4">
    <source>
        <dbReference type="ARBA" id="ARBA00022771"/>
    </source>
</evidence>
<evidence type="ECO:0000256" key="9">
    <source>
        <dbReference type="ARBA" id="ARBA00023242"/>
    </source>
</evidence>
<evidence type="ECO:0000256" key="6">
    <source>
        <dbReference type="ARBA" id="ARBA00022853"/>
    </source>
</evidence>
<feature type="compositionally biased region" description="Basic and acidic residues" evidence="11">
    <location>
        <begin position="1600"/>
        <end position="1613"/>
    </location>
</feature>
<dbReference type="PROSITE" id="PS50016">
    <property type="entry name" value="ZF_PHD_2"/>
    <property type="match status" value="1"/>
</dbReference>
<keyword evidence="15" id="KW-1185">Reference proteome</keyword>
<feature type="compositionally biased region" description="Low complexity" evidence="11">
    <location>
        <begin position="1620"/>
        <end position="1632"/>
    </location>
</feature>
<dbReference type="Pfam" id="PF02928">
    <property type="entry name" value="zf-C5HC2"/>
    <property type="match status" value="1"/>
</dbReference>
<sequence length="1908" mass="214095">MLVCDVCCCEGVYHTFCLDNPISYIPKRWLCPKCFTNEFNKKNEVNANGSRKSDTSYTLRDFSCVADEFKTNYFKKPLTTIALAEIRDEFWRLVNDGECNVTVEYGADLCSSKGSSGFPTTPNNLGKFDYYSSPWNLNNLAKNPLSALHYLPSNMTGIKAPSFYVGMVFSCFCWHTEDHWSFSINYLHTGDPKTWYGVPGARADAFEAAMQVEAGELFIHSPDVLRHVTCLVPPDRLLHRGVPVYHLDQLAGEFVVTFPRAYHAGYSNGFNFAEAVNFCPAEWFPFGLHCVDHYALLHRPPLFSHAELLCRLAESGLESSRVPITFLLVVTDQLAGLLAKERSLRRHLVRLGVRRTERFVFEALDKEARKCQLCRTTLFTSALTCSCSKSFLCLEHYQSCTCCAAEDQILLYRYGLDELSQFVERPQARIREYQEWKACVDDFLCSNTSFCNAKEKGEEFALYLNSAKAESHGKINEQRGTGNPEGGSPTQKIPLQDLVKLRDTGHQNCYPDDLVSALNKIVETAESCASMIGELCAQKPEGRKRRSQASGTSRKYDFLSAVDNKEDVVELDLPWNPSITKITMNEFEQYVEKVNGLPCTMPRMEELNRFKQRLEEWHTSACELLSLAEQPIIGDHSGRPPPRLPEIHRIERLVTFARGVDVELCHLKDLKHLLECVSWLESVERVMKLKTASNRDLPSLKELIDLDTRGQTLAYVLHPDRLTGQSFETGKSVITTLESALLKGGVRLQEVICEAQVVENSIKEVLKAPNGSCELSEAEALVAQASCLKATFDESEELAQLCAKAHALLGHFACFQRLFKSPCVNTSMESRGGRDVKGKQEVLAEGEIGAEDAFPEEFVRRLKLYTADSTPHVWLKFYEEVCSAAKKLPFVFPDTIRLRNLLIALDRCYSRIKAAFLPSDNEHAFSPATLLEVLLPRPKSAYGLLIQRDAEVMPSSSAGGASGSGHDPRPFDSRAYADACKENVSKFLRELNDGSDFDHMYDTVYTPMIENELQLLHYLRRSNMRKSKERDQDAVIYCVCRQPGYTGIMLQCELCKDWFHKRCVGFPSRNVDIRRVRYTCPLCERSLRPELSVVIAILEELVPHVTGTVVKQGLGAKSVPSDHLSTVKSSITSDLMAPLVSVPFLLRLPALAAVQMLCERAFAFVRRVRTVVLSTPELRKAFVEYEAFSGVQMQWNNFNEAVMLHASARQQQRSIADHQSEQELRPVGLTYSHLPPNVVRPTGMQPLVLRTTALRSLASERLHHLHRQHHFSNPSAPPLLFPHHLQRSTSPSRQEPSSPAFKMDDTDDRDSMRSNTEKDHRNSNKRNEKEAAVALAIMSSATTDLTEPLASPREQHSPFSNPHSLPRHPRRRTLNGEGHQRHLQCKGSMSSAEFHCYIPPDACSWLDTLIGEACALEVSLPQIRWLWQLSLAADPDSPGALHPRVVYEDEMALRRREYRRRSIGEDFGVHRRARPCRSNSSERPFYFTLAHKGRESALGSDGVESYGGRCVKRRKVSSKSSRTASLPSQRRRNKPAPRSSMGYLSYLASRRRSLFRFSRDFKRQSETYSGEGEEEAEANVKEGENQNRGGDSDLNATADDSVKNKETPHREPRGGVQRQPSNSSFASISSVPSSPPTGGQHSASSSKFQFNRGKQVSEVAQNSIDHHLAATRRFAAAGAVRRTSILSSTRRDRGGGGRMMKGLSRQQRQTLVPRRRSREENKVGGVNEEDKWQEFCEAPNGCKRPRGTVAWVACDQCNYWYHQRCVGIMSTREVPEVYVCGACQFGDVGEKVGSRRPRSSRPKSSRISSQPWSAPKVELQREGSTGSSTSSGSAVRAEARDSSEDPPVQIKRSGLASPEKNLGEVSAKKFHSDESMGAEALLQAIAVLEAQPSTQEQPNAKHTVPPNT</sequence>
<evidence type="ECO:0000313" key="15">
    <source>
        <dbReference type="Proteomes" id="UP000017246"/>
    </source>
</evidence>
<keyword evidence="9" id="KW-0539">Nucleus</keyword>
<dbReference type="InterPro" id="IPR019786">
    <property type="entry name" value="Zinc_finger_PHD-type_CS"/>
</dbReference>
<keyword evidence="7" id="KW-0223">Dioxygenase</keyword>
<dbReference type="InterPro" id="IPR011011">
    <property type="entry name" value="Znf_FYVE_PHD"/>
</dbReference>
<evidence type="ECO:0000313" key="14">
    <source>
        <dbReference type="EMBL" id="CDS42634.1"/>
    </source>
</evidence>
<dbReference type="Pfam" id="PF02373">
    <property type="entry name" value="JmjC"/>
    <property type="match status" value="1"/>
</dbReference>
<feature type="region of interest" description="Disordered" evidence="11">
    <location>
        <begin position="1685"/>
        <end position="1725"/>
    </location>
</feature>
<feature type="compositionally biased region" description="Basic and acidic residues" evidence="11">
    <location>
        <begin position="1309"/>
        <end position="1329"/>
    </location>
</feature>
<evidence type="ECO:0000256" key="3">
    <source>
        <dbReference type="ARBA" id="ARBA00022737"/>
    </source>
</evidence>
<dbReference type="Gene3D" id="2.60.120.650">
    <property type="entry name" value="Cupin"/>
    <property type="match status" value="1"/>
</dbReference>
<name>A0A068YK25_ECHMU</name>
<feature type="domain" description="PHD-type" evidence="12">
    <location>
        <begin position="1035"/>
        <end position="1086"/>
    </location>
</feature>
<feature type="region of interest" description="Disordered" evidence="11">
    <location>
        <begin position="1564"/>
        <end position="1654"/>
    </location>
</feature>
<dbReference type="GO" id="GO:0000785">
    <property type="term" value="C:chromatin"/>
    <property type="evidence" value="ECO:0007669"/>
    <property type="project" value="TreeGrafter"/>
</dbReference>
<dbReference type="GO" id="GO:0008270">
    <property type="term" value="F:zinc ion binding"/>
    <property type="evidence" value="ECO:0007669"/>
    <property type="project" value="UniProtKB-KW"/>
</dbReference>
<dbReference type="Pfam" id="PF00628">
    <property type="entry name" value="PHD"/>
    <property type="match status" value="2"/>
</dbReference>
<dbReference type="eggNOG" id="KOG1246">
    <property type="taxonomic scope" value="Eukaryota"/>
</dbReference>
<keyword evidence="2" id="KW-0479">Metal-binding</keyword>
<keyword evidence="7" id="KW-0560">Oxidoreductase</keyword>
<dbReference type="SMART" id="SM00558">
    <property type="entry name" value="JmjC"/>
    <property type="match status" value="1"/>
</dbReference>
<feature type="compositionally biased region" description="Polar residues" evidence="11">
    <location>
        <begin position="1891"/>
        <end position="1908"/>
    </location>
</feature>
<dbReference type="InterPro" id="IPR013637">
    <property type="entry name" value="Lys_sp_deMease-like_dom"/>
</dbReference>
<dbReference type="Pfam" id="PF08429">
    <property type="entry name" value="PLU-1"/>
    <property type="match status" value="1"/>
</dbReference>
<dbReference type="OMA" id="CEAPNGC"/>
<organism evidence="14 15">
    <name type="scientific">Echinococcus multilocularis</name>
    <name type="common">Fox tapeworm</name>
    <dbReference type="NCBI Taxonomy" id="6211"/>
    <lineage>
        <taxon>Eukaryota</taxon>
        <taxon>Metazoa</taxon>
        <taxon>Spiralia</taxon>
        <taxon>Lophotrochozoa</taxon>
        <taxon>Platyhelminthes</taxon>
        <taxon>Cestoda</taxon>
        <taxon>Eucestoda</taxon>
        <taxon>Cyclophyllidea</taxon>
        <taxon>Taeniidae</taxon>
        <taxon>Echinococcus</taxon>
    </lineage>
</organism>
<gene>
    <name evidence="14" type="ORF">EmuJ_001034900</name>
</gene>
<feature type="region of interest" description="Disordered" evidence="11">
    <location>
        <begin position="1889"/>
        <end position="1908"/>
    </location>
</feature>
<reference evidence="14" key="1">
    <citation type="journal article" date="2013" name="Nature">
        <title>The genomes of four tapeworm species reveal adaptations to parasitism.</title>
        <authorList>
            <person name="Tsai I.J."/>
            <person name="Zarowiecki M."/>
            <person name="Holroyd N."/>
            <person name="Garciarrubio A."/>
            <person name="Sanchez-Flores A."/>
            <person name="Brooks K.L."/>
            <person name="Tracey A."/>
            <person name="Bobes R.J."/>
            <person name="Fragoso G."/>
            <person name="Sciutto E."/>
            <person name="Aslett M."/>
            <person name="Beasley H."/>
            <person name="Bennett H.M."/>
            <person name="Cai J."/>
            <person name="Camicia F."/>
            <person name="Clark R."/>
            <person name="Cucher M."/>
            <person name="De Silva N."/>
            <person name="Day T.A."/>
            <person name="Deplazes P."/>
            <person name="Estrada K."/>
            <person name="Fernandez C."/>
            <person name="Holland P.W."/>
            <person name="Hou J."/>
            <person name="Hu S."/>
            <person name="Huckvale T."/>
            <person name="Hung S.S."/>
            <person name="Kamenetzky L."/>
            <person name="Keane J.A."/>
            <person name="Kiss F."/>
            <person name="Koziol U."/>
            <person name="Lambert O."/>
            <person name="Liu K."/>
            <person name="Luo X."/>
            <person name="Luo Y."/>
            <person name="Macchiaroli N."/>
            <person name="Nichol S."/>
            <person name="Paps J."/>
            <person name="Parkinson J."/>
            <person name="Pouchkina-Stantcheva N."/>
            <person name="Riddiford N."/>
            <person name="Rosenzvit M."/>
            <person name="Salinas G."/>
            <person name="Wasmuth J.D."/>
            <person name="Zamanian M."/>
            <person name="Zheng Y."/>
            <person name="Cai X."/>
            <person name="Soberon X."/>
            <person name="Olson P.D."/>
            <person name="Laclette J.P."/>
            <person name="Brehm K."/>
            <person name="Berriman M."/>
            <person name="Garciarrubio A."/>
            <person name="Bobes R.J."/>
            <person name="Fragoso G."/>
            <person name="Sanchez-Flores A."/>
            <person name="Estrada K."/>
            <person name="Cevallos M.A."/>
            <person name="Morett E."/>
            <person name="Gonzalez V."/>
            <person name="Portillo T."/>
            <person name="Ochoa-Leyva A."/>
            <person name="Jose M.V."/>
            <person name="Sciutto E."/>
            <person name="Landa A."/>
            <person name="Jimenez L."/>
            <person name="Valdes V."/>
            <person name="Carrero J.C."/>
            <person name="Larralde C."/>
            <person name="Morales-Montor J."/>
            <person name="Limon-Lason J."/>
            <person name="Soberon X."/>
            <person name="Laclette J.P."/>
        </authorList>
    </citation>
    <scope>NUCLEOTIDE SEQUENCE [LARGE SCALE GENOMIC DNA]</scope>
</reference>
<dbReference type="Proteomes" id="UP000017246">
    <property type="component" value="Unassembled WGS sequence"/>
</dbReference>
<proteinExistence type="predicted"/>
<keyword evidence="3" id="KW-0677">Repeat</keyword>
<keyword evidence="8" id="KW-0408">Iron</keyword>
<comment type="subcellular location">
    <subcellularLocation>
        <location evidence="1">Nucleus</location>
    </subcellularLocation>
</comment>
<dbReference type="InterPro" id="IPR004198">
    <property type="entry name" value="Znf_C5HC2"/>
</dbReference>
<dbReference type="InterPro" id="IPR003347">
    <property type="entry name" value="JmjC_dom"/>
</dbReference>
<dbReference type="InterPro" id="IPR001965">
    <property type="entry name" value="Znf_PHD"/>
</dbReference>
<evidence type="ECO:0000256" key="7">
    <source>
        <dbReference type="ARBA" id="ARBA00022964"/>
    </source>
</evidence>
<dbReference type="SMART" id="SM00249">
    <property type="entry name" value="PHD"/>
    <property type="match status" value="3"/>
</dbReference>
<feature type="region of interest" description="Disordered" evidence="11">
    <location>
        <begin position="1267"/>
        <end position="1329"/>
    </location>
</feature>
<evidence type="ECO:0000256" key="5">
    <source>
        <dbReference type="ARBA" id="ARBA00022833"/>
    </source>
</evidence>
<evidence type="ECO:0000259" key="12">
    <source>
        <dbReference type="PROSITE" id="PS50016"/>
    </source>
</evidence>
<dbReference type="PANTHER" id="PTHR10694">
    <property type="entry name" value="LYSINE-SPECIFIC DEMETHYLASE"/>
    <property type="match status" value="1"/>
</dbReference>
<dbReference type="SUPFAM" id="SSF57903">
    <property type="entry name" value="FYVE/PHD zinc finger"/>
    <property type="match status" value="3"/>
</dbReference>
<evidence type="ECO:0000256" key="1">
    <source>
        <dbReference type="ARBA" id="ARBA00004123"/>
    </source>
</evidence>
<accession>A0A068YK25</accession>
<feature type="compositionally biased region" description="Polar residues" evidence="11">
    <location>
        <begin position="1287"/>
        <end position="1297"/>
    </location>
</feature>
<feature type="compositionally biased region" description="Polar residues" evidence="11">
    <location>
        <begin position="1637"/>
        <end position="1654"/>
    </location>
</feature>
<evidence type="ECO:0000256" key="11">
    <source>
        <dbReference type="SAM" id="MobiDB-lite"/>
    </source>
</evidence>
<keyword evidence="4 10" id="KW-0863">Zinc-finger</keyword>
<dbReference type="EMBL" id="LN902842">
    <property type="protein sequence ID" value="CDS42634.1"/>
    <property type="molecule type" value="Genomic_DNA"/>
</dbReference>
<feature type="region of interest" description="Disordered" evidence="11">
    <location>
        <begin position="1348"/>
        <end position="1379"/>
    </location>
</feature>
<dbReference type="STRING" id="6211.A0A068YK25"/>
<dbReference type="PROSITE" id="PS51184">
    <property type="entry name" value="JMJC"/>
    <property type="match status" value="1"/>
</dbReference>
<evidence type="ECO:0000259" key="13">
    <source>
        <dbReference type="PROSITE" id="PS51184"/>
    </source>
</evidence>
<dbReference type="PANTHER" id="PTHR10694:SF33">
    <property type="entry name" value="LYSINE-SPECIFIC DEMETHYLASE 5"/>
    <property type="match status" value="1"/>
</dbReference>
<keyword evidence="5" id="KW-0862">Zinc</keyword>
<keyword evidence="6" id="KW-0156">Chromatin regulator</keyword>
<dbReference type="Gene3D" id="3.30.40.10">
    <property type="entry name" value="Zinc/RING finger domain, C3HC4 (zinc finger)"/>
    <property type="match status" value="2"/>
</dbReference>
<feature type="region of interest" description="Disordered" evidence="11">
    <location>
        <begin position="1509"/>
        <end position="1544"/>
    </location>
</feature>
<evidence type="ECO:0000256" key="10">
    <source>
        <dbReference type="PROSITE-ProRule" id="PRU00146"/>
    </source>
</evidence>
<dbReference type="GO" id="GO:0006355">
    <property type="term" value="P:regulation of DNA-templated transcription"/>
    <property type="evidence" value="ECO:0007669"/>
    <property type="project" value="TreeGrafter"/>
</dbReference>
<feature type="compositionally biased region" description="Basic residues" evidence="11">
    <location>
        <begin position="1794"/>
        <end position="1804"/>
    </location>
</feature>
<protein>
    <submittedName>
        <fullName evidence="14">Jumonji AT rich interactive domain 1B</fullName>
    </submittedName>
</protein>
<feature type="domain" description="JmjC" evidence="13">
    <location>
        <begin position="129"/>
        <end position="295"/>
    </location>
</feature>
<dbReference type="Pfam" id="PF21323">
    <property type="entry name" value="KDM5_C-hel"/>
    <property type="match status" value="1"/>
</dbReference>
<dbReference type="PROSITE" id="PS01359">
    <property type="entry name" value="ZF_PHD_1"/>
    <property type="match status" value="1"/>
</dbReference>
<feature type="region of interest" description="Disordered" evidence="11">
    <location>
        <begin position="473"/>
        <end position="492"/>
    </location>
</feature>
<feature type="compositionally biased region" description="Low complexity" evidence="11">
    <location>
        <begin position="1823"/>
        <end position="1833"/>
    </location>
</feature>
<dbReference type="InterPro" id="IPR019787">
    <property type="entry name" value="Znf_PHD-finger"/>
</dbReference>
<reference evidence="14" key="2">
    <citation type="submission" date="2015-11" db="EMBL/GenBank/DDBJ databases">
        <authorList>
            <person name="Zhang Y."/>
            <person name="Guo Z."/>
        </authorList>
    </citation>
    <scope>NUCLEOTIDE SEQUENCE</scope>
</reference>
<dbReference type="GO" id="GO:0005634">
    <property type="term" value="C:nucleus"/>
    <property type="evidence" value="ECO:0007669"/>
    <property type="project" value="UniProtKB-SubCell"/>
</dbReference>
<dbReference type="SUPFAM" id="SSF51197">
    <property type="entry name" value="Clavaminate synthase-like"/>
    <property type="match status" value="1"/>
</dbReference>
<dbReference type="InterPro" id="IPR048615">
    <property type="entry name" value="KDM5_C-hel"/>
</dbReference>